<dbReference type="Gene3D" id="3.90.226.10">
    <property type="entry name" value="2-enoyl-CoA Hydratase, Chain A, domain 1"/>
    <property type="match status" value="1"/>
</dbReference>
<dbReference type="Proteomes" id="UP000789595">
    <property type="component" value="Unassembled WGS sequence"/>
</dbReference>
<dbReference type="GO" id="GO:0009368">
    <property type="term" value="C:endopeptidase Clp complex"/>
    <property type="evidence" value="ECO:0007669"/>
    <property type="project" value="TreeGrafter"/>
</dbReference>
<reference evidence="3" key="1">
    <citation type="submission" date="2021-11" db="EMBL/GenBank/DDBJ databases">
        <authorList>
            <consortium name="Genoscope - CEA"/>
            <person name="William W."/>
        </authorList>
    </citation>
    <scope>NUCLEOTIDE SEQUENCE</scope>
</reference>
<evidence type="ECO:0000313" key="3">
    <source>
        <dbReference type="EMBL" id="CAH0379121.1"/>
    </source>
</evidence>
<dbReference type="GO" id="GO:0004176">
    <property type="term" value="F:ATP-dependent peptidase activity"/>
    <property type="evidence" value="ECO:0007669"/>
    <property type="project" value="InterPro"/>
</dbReference>
<accession>A0A8J2X3K5</accession>
<dbReference type="AlphaFoldDB" id="A0A8J2X3K5"/>
<dbReference type="PRINTS" id="PR00127">
    <property type="entry name" value="CLPPROTEASEP"/>
</dbReference>
<evidence type="ECO:0000256" key="1">
    <source>
        <dbReference type="ARBA" id="ARBA00007039"/>
    </source>
</evidence>
<dbReference type="GO" id="GO:0006515">
    <property type="term" value="P:protein quality control for misfolded or incompletely synthesized proteins"/>
    <property type="evidence" value="ECO:0007669"/>
    <property type="project" value="TreeGrafter"/>
</dbReference>
<protein>
    <recommendedName>
        <fullName evidence="2">ATP-dependent Clp protease proteolytic subunit</fullName>
    </recommendedName>
</protein>
<dbReference type="PANTHER" id="PTHR10381">
    <property type="entry name" value="ATP-DEPENDENT CLP PROTEASE PROTEOLYTIC SUBUNIT"/>
    <property type="match status" value="1"/>
</dbReference>
<dbReference type="PANTHER" id="PTHR10381:SF11">
    <property type="entry name" value="ATP-DEPENDENT CLP PROTEASE PROTEOLYTIC SUBUNIT, MITOCHONDRIAL"/>
    <property type="match status" value="1"/>
</dbReference>
<organism evidence="3 4">
    <name type="scientific">Pelagomonas calceolata</name>
    <dbReference type="NCBI Taxonomy" id="35677"/>
    <lineage>
        <taxon>Eukaryota</taxon>
        <taxon>Sar</taxon>
        <taxon>Stramenopiles</taxon>
        <taxon>Ochrophyta</taxon>
        <taxon>Pelagophyceae</taxon>
        <taxon>Pelagomonadales</taxon>
        <taxon>Pelagomonadaceae</taxon>
        <taxon>Pelagomonas</taxon>
    </lineage>
</organism>
<dbReference type="OrthoDB" id="1882605at2759"/>
<dbReference type="InterPro" id="IPR029045">
    <property type="entry name" value="ClpP/crotonase-like_dom_sf"/>
</dbReference>
<comment type="caution">
    <text evidence="3">The sequence shown here is derived from an EMBL/GenBank/DDBJ whole genome shotgun (WGS) entry which is preliminary data.</text>
</comment>
<dbReference type="GO" id="GO:0051117">
    <property type="term" value="F:ATPase binding"/>
    <property type="evidence" value="ECO:0007669"/>
    <property type="project" value="TreeGrafter"/>
</dbReference>
<proteinExistence type="inferred from homology"/>
<evidence type="ECO:0000313" key="4">
    <source>
        <dbReference type="Proteomes" id="UP000789595"/>
    </source>
</evidence>
<sequence length="177" mass="19309">MADLQRVWTTRRINIVGSLDDDKLLSLIDRLVTLESQDPEAPIQLLLINAHNDIKFGHACAVIDVMASITPPVYTSALGYCESAAVLILAGGEPGHRVVHPSTLLFLDKATLEDHEVTAGYETKCGEPLSDLLAKLTHQTKAKVHKDLMRDKYMSPAEAVDYGLADIVPAPKQTPTK</sequence>
<dbReference type="InterPro" id="IPR001907">
    <property type="entry name" value="ClpP"/>
</dbReference>
<dbReference type="SUPFAM" id="SSF52096">
    <property type="entry name" value="ClpP/crotonase"/>
    <property type="match status" value="1"/>
</dbReference>
<name>A0A8J2X3K5_9STRA</name>
<comment type="similarity">
    <text evidence="1 2">Belongs to the peptidase S14 family.</text>
</comment>
<dbReference type="Pfam" id="PF00574">
    <property type="entry name" value="CLP_protease"/>
    <property type="match status" value="1"/>
</dbReference>
<gene>
    <name evidence="3" type="ORF">PECAL_6P07220</name>
</gene>
<dbReference type="GO" id="GO:0004252">
    <property type="term" value="F:serine-type endopeptidase activity"/>
    <property type="evidence" value="ECO:0007669"/>
    <property type="project" value="InterPro"/>
</dbReference>
<dbReference type="EMBL" id="CAKKNE010000006">
    <property type="protein sequence ID" value="CAH0379121.1"/>
    <property type="molecule type" value="Genomic_DNA"/>
</dbReference>
<keyword evidence="4" id="KW-1185">Reference proteome</keyword>
<evidence type="ECO:0000256" key="2">
    <source>
        <dbReference type="RuleBase" id="RU003567"/>
    </source>
</evidence>
<dbReference type="InterPro" id="IPR023562">
    <property type="entry name" value="ClpP/TepA"/>
</dbReference>